<protein>
    <submittedName>
        <fullName evidence="1">DUF2793 domain-containing protein</fullName>
    </submittedName>
</protein>
<proteinExistence type="predicted"/>
<dbReference type="Proteomes" id="UP001139028">
    <property type="component" value="Unassembled WGS sequence"/>
</dbReference>
<name>A0A9X2EQB7_9GAMM</name>
<organism evidence="1 2">
    <name type="scientific">Microbulbifer okhotskensis</name>
    <dbReference type="NCBI Taxonomy" id="2926617"/>
    <lineage>
        <taxon>Bacteria</taxon>
        <taxon>Pseudomonadati</taxon>
        <taxon>Pseudomonadota</taxon>
        <taxon>Gammaproteobacteria</taxon>
        <taxon>Cellvibrionales</taxon>
        <taxon>Microbulbiferaceae</taxon>
        <taxon>Microbulbifer</taxon>
    </lineage>
</organism>
<evidence type="ECO:0000313" key="1">
    <source>
        <dbReference type="EMBL" id="MCO1336514.1"/>
    </source>
</evidence>
<accession>A0A9X2EQB7</accession>
<keyword evidence="2" id="KW-1185">Reference proteome</keyword>
<dbReference type="RefSeq" id="WP_252472206.1">
    <property type="nucleotide sequence ID" value="NZ_JALBWM010000145.1"/>
</dbReference>
<dbReference type="EMBL" id="JALBWM010000145">
    <property type="protein sequence ID" value="MCO1336514.1"/>
    <property type="molecule type" value="Genomic_DNA"/>
</dbReference>
<sequence>MSNTPNNAIPYAQEGTLDPATSLNQALDTIDALLQIEVAGIQNDPPGSASDGDRYIVLTGTGDWAGQDNQLARYVADPGYWQFFPAKVALNQVDGLLYINGSSGWQVANRPAALPQITGDTSSDLAGVVGQMLTAGHGIYWDNQAI</sequence>
<comment type="caution">
    <text evidence="1">The sequence shown here is derived from an EMBL/GenBank/DDBJ whole genome shotgun (WGS) entry which is preliminary data.</text>
</comment>
<reference evidence="1" key="1">
    <citation type="journal article" date="2022" name="Arch. Microbiol.">
        <title>Microbulbifer okhotskensis sp. nov., isolated from a deep bottom sediment of the Okhotsk Sea.</title>
        <authorList>
            <person name="Romanenko L."/>
            <person name="Kurilenko V."/>
            <person name="Otstavnykh N."/>
            <person name="Velansky P."/>
            <person name="Isaeva M."/>
            <person name="Mikhailov V."/>
        </authorList>
    </citation>
    <scope>NUCLEOTIDE SEQUENCE</scope>
    <source>
        <strain evidence="1">OS29</strain>
    </source>
</reference>
<evidence type="ECO:0000313" key="2">
    <source>
        <dbReference type="Proteomes" id="UP001139028"/>
    </source>
</evidence>
<dbReference type="Pfam" id="PF10983">
    <property type="entry name" value="DUF2793"/>
    <property type="match status" value="1"/>
</dbReference>
<gene>
    <name evidence="1" type="ORF">MO867_19460</name>
</gene>
<dbReference type="InterPro" id="IPR021251">
    <property type="entry name" value="DUF2793"/>
</dbReference>
<dbReference type="AlphaFoldDB" id="A0A9X2EQB7"/>